<dbReference type="InterPro" id="IPR001810">
    <property type="entry name" value="F-box_dom"/>
</dbReference>
<organism evidence="2 3">
    <name type="scientific">Tilletia horrida</name>
    <dbReference type="NCBI Taxonomy" id="155126"/>
    <lineage>
        <taxon>Eukaryota</taxon>
        <taxon>Fungi</taxon>
        <taxon>Dikarya</taxon>
        <taxon>Basidiomycota</taxon>
        <taxon>Ustilaginomycotina</taxon>
        <taxon>Exobasidiomycetes</taxon>
        <taxon>Tilletiales</taxon>
        <taxon>Tilletiaceae</taxon>
        <taxon>Tilletia</taxon>
    </lineage>
</organism>
<feature type="domain" description="F-box" evidence="1">
    <location>
        <begin position="34"/>
        <end position="72"/>
    </location>
</feature>
<dbReference type="CDD" id="cd09917">
    <property type="entry name" value="F-box_SF"/>
    <property type="match status" value="1"/>
</dbReference>
<accession>A0AAN6GMN0</accession>
<reference evidence="2" key="1">
    <citation type="journal article" date="2023" name="PhytoFront">
        <title>Draft Genome Resources of Seven Strains of Tilletia horrida, Causal Agent of Kernel Smut of Rice.</title>
        <authorList>
            <person name="Khanal S."/>
            <person name="Antony Babu S."/>
            <person name="Zhou X.G."/>
        </authorList>
    </citation>
    <scope>NUCLEOTIDE SEQUENCE</scope>
    <source>
        <strain evidence="2">TX6</strain>
    </source>
</reference>
<dbReference type="Proteomes" id="UP001176517">
    <property type="component" value="Unassembled WGS sequence"/>
</dbReference>
<dbReference type="SUPFAM" id="SSF81383">
    <property type="entry name" value="F-box domain"/>
    <property type="match status" value="1"/>
</dbReference>
<evidence type="ECO:0000313" key="3">
    <source>
        <dbReference type="Proteomes" id="UP001176517"/>
    </source>
</evidence>
<dbReference type="InterPro" id="IPR036047">
    <property type="entry name" value="F-box-like_dom_sf"/>
</dbReference>
<gene>
    <name evidence="2" type="ORF">OC846_004703</name>
</gene>
<keyword evidence="3" id="KW-1185">Reference proteome</keyword>
<evidence type="ECO:0000259" key="1">
    <source>
        <dbReference type="PROSITE" id="PS50181"/>
    </source>
</evidence>
<dbReference type="AlphaFoldDB" id="A0AAN6GMN0"/>
<comment type="caution">
    <text evidence="2">The sequence shown here is derived from an EMBL/GenBank/DDBJ whole genome shotgun (WGS) entry which is preliminary data.</text>
</comment>
<proteinExistence type="predicted"/>
<protein>
    <recommendedName>
        <fullName evidence="1">F-box domain-containing protein</fullName>
    </recommendedName>
</protein>
<dbReference type="EMBL" id="JAPDMZ010000151">
    <property type="protein sequence ID" value="KAK0547821.1"/>
    <property type="molecule type" value="Genomic_DNA"/>
</dbReference>
<name>A0AAN6GMN0_9BASI</name>
<sequence length="270" mass="30670">MADGVLRLRGLHDSNQHKFASPPTAPIPHHEQDASRLMQLPSEVQLHILRFCDYCDLRKLLRTCRRMKAFIEASPRCCRALHRPSVPPLTRDEMIPIRTKVLHSFATRSIPAEQDGGEKNFAYSSARPDYNSFVCIHPAIEDASWSTEDEWDDVKLRVGTYVTREFKIAQLALRREAATDPPVQGAQIGFRSARHRRTCRTRVDKRDGEGPLTVEDVLTAAIKLTQAWVVSFYDGDAQDDLFANRVWAQGPFVRILESGYVTLTVEVIND</sequence>
<dbReference type="Pfam" id="PF00646">
    <property type="entry name" value="F-box"/>
    <property type="match status" value="1"/>
</dbReference>
<evidence type="ECO:0000313" key="2">
    <source>
        <dbReference type="EMBL" id="KAK0547821.1"/>
    </source>
</evidence>
<dbReference type="PROSITE" id="PS50181">
    <property type="entry name" value="FBOX"/>
    <property type="match status" value="1"/>
</dbReference>
<dbReference type="Gene3D" id="1.20.1280.50">
    <property type="match status" value="1"/>
</dbReference>